<evidence type="ECO:0000313" key="10">
    <source>
        <dbReference type="EMBL" id="CAL4965780.1"/>
    </source>
</evidence>
<gene>
    <name evidence="10" type="ORF">URODEC1_LOCUS47404</name>
</gene>
<dbReference type="Proteomes" id="UP001497457">
    <property type="component" value="Chromosome 19rd"/>
</dbReference>
<keyword evidence="2" id="KW-0677">Repeat</keyword>
<feature type="domain" description="Myb-like" evidence="8">
    <location>
        <begin position="151"/>
        <end position="201"/>
    </location>
</feature>
<sequence>MGNQRAAGIGQSNTSFPRHALSSFQLSVSPLVCPRQTPNKHHFSKTVAESAVEKKRGQASPMDGCKDSPLHRAAPLRIGRARGEEAAPMGRTPCCDRAAVKRGPWSPEEDEALRSYVQRHGSGGNWISMPKKAGLKRCGKSCRLRWLNYLRPDIRHGGFTDDEDAVILSLYTQLGSKWSVIASQLEGRTDNDVKNYWNTKLKKRLLAAAATTADVAAVSARSPPPPVLRLPAAAAPATAAAATYAAALFPSLAIPTVKTETYTIDDFLAPAAFQDDDRFAAADGSTSASAASSAASTWSAADNGAAGGGGEGSAFLLDFCAGSSGLCGAAADDHLQLPGGYYYPLDPSLSLV</sequence>
<evidence type="ECO:0000259" key="9">
    <source>
        <dbReference type="PROSITE" id="PS51294"/>
    </source>
</evidence>
<evidence type="ECO:0000256" key="4">
    <source>
        <dbReference type="ARBA" id="ARBA00023125"/>
    </source>
</evidence>
<evidence type="ECO:0000256" key="6">
    <source>
        <dbReference type="ARBA" id="ARBA00023242"/>
    </source>
</evidence>
<dbReference type="FunFam" id="1.10.10.60:FF:000475">
    <property type="entry name" value="Transcription factor MYB36"/>
    <property type="match status" value="1"/>
</dbReference>
<dbReference type="PROSITE" id="PS51294">
    <property type="entry name" value="HTH_MYB"/>
    <property type="match status" value="2"/>
</dbReference>
<evidence type="ECO:0000313" key="11">
    <source>
        <dbReference type="Proteomes" id="UP001497457"/>
    </source>
</evidence>
<dbReference type="AlphaFoldDB" id="A0ABC8ZRS2"/>
<reference evidence="10 11" key="2">
    <citation type="submission" date="2024-10" db="EMBL/GenBank/DDBJ databases">
        <authorList>
            <person name="Ryan C."/>
        </authorList>
    </citation>
    <scope>NUCLEOTIDE SEQUENCE [LARGE SCALE GENOMIC DNA]</scope>
</reference>
<dbReference type="InterPro" id="IPR009057">
    <property type="entry name" value="Homeodomain-like_sf"/>
</dbReference>
<dbReference type="EMBL" id="OZ075129">
    <property type="protein sequence ID" value="CAL4965780.1"/>
    <property type="molecule type" value="Genomic_DNA"/>
</dbReference>
<organism evidence="10 11">
    <name type="scientific">Urochloa decumbens</name>
    <dbReference type="NCBI Taxonomy" id="240449"/>
    <lineage>
        <taxon>Eukaryota</taxon>
        <taxon>Viridiplantae</taxon>
        <taxon>Streptophyta</taxon>
        <taxon>Embryophyta</taxon>
        <taxon>Tracheophyta</taxon>
        <taxon>Spermatophyta</taxon>
        <taxon>Magnoliopsida</taxon>
        <taxon>Liliopsida</taxon>
        <taxon>Poales</taxon>
        <taxon>Poaceae</taxon>
        <taxon>PACMAD clade</taxon>
        <taxon>Panicoideae</taxon>
        <taxon>Panicodae</taxon>
        <taxon>Paniceae</taxon>
        <taxon>Melinidinae</taxon>
        <taxon>Urochloa</taxon>
    </lineage>
</organism>
<dbReference type="PANTHER" id="PTHR48000">
    <property type="entry name" value="OS09G0431300 PROTEIN"/>
    <property type="match status" value="1"/>
</dbReference>
<reference evidence="11" key="1">
    <citation type="submission" date="2024-06" db="EMBL/GenBank/DDBJ databases">
        <authorList>
            <person name="Ryan C."/>
        </authorList>
    </citation>
    <scope>NUCLEOTIDE SEQUENCE [LARGE SCALE GENOMIC DNA]</scope>
</reference>
<evidence type="ECO:0000256" key="2">
    <source>
        <dbReference type="ARBA" id="ARBA00022737"/>
    </source>
</evidence>
<keyword evidence="4" id="KW-0238">DNA-binding</keyword>
<feature type="domain" description="HTH myb-type" evidence="9">
    <location>
        <begin position="155"/>
        <end position="205"/>
    </location>
</feature>
<proteinExistence type="predicted"/>
<dbReference type="CDD" id="cd00167">
    <property type="entry name" value="SANT"/>
    <property type="match status" value="2"/>
</dbReference>
<feature type="domain" description="HTH myb-type" evidence="9">
    <location>
        <begin position="97"/>
        <end position="154"/>
    </location>
</feature>
<accession>A0ABC8ZRS2</accession>
<feature type="domain" description="Myb-like" evidence="8">
    <location>
        <begin position="97"/>
        <end position="150"/>
    </location>
</feature>
<dbReference type="FunFam" id="1.10.10.60:FF:000015">
    <property type="entry name" value="Transcription factor RAX3"/>
    <property type="match status" value="1"/>
</dbReference>
<dbReference type="GO" id="GO:0005634">
    <property type="term" value="C:nucleus"/>
    <property type="evidence" value="ECO:0007669"/>
    <property type="project" value="UniProtKB-SubCell"/>
</dbReference>
<feature type="region of interest" description="Disordered" evidence="7">
    <location>
        <begin position="40"/>
        <end position="70"/>
    </location>
</feature>
<dbReference type="PANTHER" id="PTHR48000:SF5">
    <property type="entry name" value="OS01G0191900 PROTEIN"/>
    <property type="match status" value="1"/>
</dbReference>
<dbReference type="Gene3D" id="1.10.10.60">
    <property type="entry name" value="Homeodomain-like"/>
    <property type="match status" value="2"/>
</dbReference>
<evidence type="ECO:0000256" key="3">
    <source>
        <dbReference type="ARBA" id="ARBA00023015"/>
    </source>
</evidence>
<comment type="subcellular location">
    <subcellularLocation>
        <location evidence="1">Nucleus</location>
    </subcellularLocation>
</comment>
<name>A0ABC8ZRS2_9POAL</name>
<keyword evidence="11" id="KW-1185">Reference proteome</keyword>
<keyword evidence="5" id="KW-0804">Transcription</keyword>
<dbReference type="GO" id="GO:0003677">
    <property type="term" value="F:DNA binding"/>
    <property type="evidence" value="ECO:0007669"/>
    <property type="project" value="UniProtKB-KW"/>
</dbReference>
<evidence type="ECO:0000256" key="5">
    <source>
        <dbReference type="ARBA" id="ARBA00023163"/>
    </source>
</evidence>
<dbReference type="InterPro" id="IPR017930">
    <property type="entry name" value="Myb_dom"/>
</dbReference>
<dbReference type="PROSITE" id="PS50090">
    <property type="entry name" value="MYB_LIKE"/>
    <property type="match status" value="2"/>
</dbReference>
<keyword evidence="3" id="KW-0805">Transcription regulation</keyword>
<dbReference type="InterPro" id="IPR001005">
    <property type="entry name" value="SANT/Myb"/>
</dbReference>
<dbReference type="Pfam" id="PF00249">
    <property type="entry name" value="Myb_DNA-binding"/>
    <property type="match status" value="2"/>
</dbReference>
<keyword evidence="6" id="KW-0539">Nucleus</keyword>
<protein>
    <submittedName>
        <fullName evidence="10">Uncharacterized protein</fullName>
    </submittedName>
</protein>
<dbReference type="SUPFAM" id="SSF46689">
    <property type="entry name" value="Homeodomain-like"/>
    <property type="match status" value="1"/>
</dbReference>
<evidence type="ECO:0000256" key="1">
    <source>
        <dbReference type="ARBA" id="ARBA00004123"/>
    </source>
</evidence>
<evidence type="ECO:0000256" key="7">
    <source>
        <dbReference type="SAM" id="MobiDB-lite"/>
    </source>
</evidence>
<dbReference type="SMART" id="SM00717">
    <property type="entry name" value="SANT"/>
    <property type="match status" value="2"/>
</dbReference>
<evidence type="ECO:0000259" key="8">
    <source>
        <dbReference type="PROSITE" id="PS50090"/>
    </source>
</evidence>